<dbReference type="AlphaFoldDB" id="A0A165PG17"/>
<dbReference type="InParanoid" id="A0A165PG17"/>
<sequence length="317" mass="34597">MGKFDPSTDLSDLSGKVAIVTGASSGIGLYTVLHLVRKGATVYLGARSQSKADQAIARLQSEGLGSSPGQIKWIDLDLTDPRAAKRAAERFLTQENRLDILVNNAGKLISPYGRTADGISDSMMVNHISPFLFTQTLLPLMEQTSADGGDVRVVNLSSEMHEFAYKPRYDSIEAINDDFSSSLMPQSRLYAYSKLANILYTKELQRRLDSTGSKILVTAIHPGSVLTEGTIRMFASFYCGGFLNWLASLFFAIPVVGAYPSVFAAASHVVRRDADHYKGQYIVPGNSVKKTSKDSENMTLAADLWETTQLLLKQLGV</sequence>
<gene>
    <name evidence="5" type="ORF">NEOLEDRAFT_1140021</name>
</gene>
<dbReference type="PANTHER" id="PTHR24320">
    <property type="entry name" value="RETINOL DEHYDROGENASE"/>
    <property type="match status" value="1"/>
</dbReference>
<dbReference type="Pfam" id="PF00106">
    <property type="entry name" value="adh_short"/>
    <property type="match status" value="1"/>
</dbReference>
<keyword evidence="6" id="KW-1185">Reference proteome</keyword>
<evidence type="ECO:0000256" key="1">
    <source>
        <dbReference type="ARBA" id="ARBA00006484"/>
    </source>
</evidence>
<evidence type="ECO:0000313" key="5">
    <source>
        <dbReference type="EMBL" id="KZT20991.1"/>
    </source>
</evidence>
<keyword evidence="4" id="KW-0812">Transmembrane</keyword>
<evidence type="ECO:0000256" key="4">
    <source>
        <dbReference type="SAM" id="Phobius"/>
    </source>
</evidence>
<dbReference type="PANTHER" id="PTHR24320:SF282">
    <property type="entry name" value="WW DOMAIN-CONTAINING OXIDOREDUCTASE"/>
    <property type="match status" value="1"/>
</dbReference>
<organism evidence="5 6">
    <name type="scientific">Neolentinus lepideus HHB14362 ss-1</name>
    <dbReference type="NCBI Taxonomy" id="1314782"/>
    <lineage>
        <taxon>Eukaryota</taxon>
        <taxon>Fungi</taxon>
        <taxon>Dikarya</taxon>
        <taxon>Basidiomycota</taxon>
        <taxon>Agaricomycotina</taxon>
        <taxon>Agaricomycetes</taxon>
        <taxon>Gloeophyllales</taxon>
        <taxon>Gloeophyllaceae</taxon>
        <taxon>Neolentinus</taxon>
    </lineage>
</organism>
<dbReference type="Gene3D" id="3.40.50.720">
    <property type="entry name" value="NAD(P)-binding Rossmann-like Domain"/>
    <property type="match status" value="1"/>
</dbReference>
<dbReference type="Proteomes" id="UP000076761">
    <property type="component" value="Unassembled WGS sequence"/>
</dbReference>
<proteinExistence type="inferred from homology"/>
<dbReference type="PRINTS" id="PR00081">
    <property type="entry name" value="GDHRDH"/>
</dbReference>
<dbReference type="GO" id="GO:0016491">
    <property type="term" value="F:oxidoreductase activity"/>
    <property type="evidence" value="ECO:0007669"/>
    <property type="project" value="UniProtKB-KW"/>
</dbReference>
<evidence type="ECO:0000256" key="2">
    <source>
        <dbReference type="ARBA" id="ARBA00022857"/>
    </source>
</evidence>
<keyword evidence="4" id="KW-1133">Transmembrane helix</keyword>
<protein>
    <submittedName>
        <fullName evidence="5">NAD(P)-binding protein</fullName>
    </submittedName>
</protein>
<dbReference type="InterPro" id="IPR036291">
    <property type="entry name" value="NAD(P)-bd_dom_sf"/>
</dbReference>
<evidence type="ECO:0000256" key="3">
    <source>
        <dbReference type="ARBA" id="ARBA00023002"/>
    </source>
</evidence>
<dbReference type="STRING" id="1314782.A0A165PG17"/>
<dbReference type="OrthoDB" id="191139at2759"/>
<accession>A0A165PG17</accession>
<evidence type="ECO:0000313" key="6">
    <source>
        <dbReference type="Proteomes" id="UP000076761"/>
    </source>
</evidence>
<dbReference type="EMBL" id="KV425612">
    <property type="protein sequence ID" value="KZT20991.1"/>
    <property type="molecule type" value="Genomic_DNA"/>
</dbReference>
<feature type="transmembrane region" description="Helical" evidence="4">
    <location>
        <begin position="242"/>
        <end position="266"/>
    </location>
</feature>
<keyword evidence="4" id="KW-0472">Membrane</keyword>
<keyword evidence="2" id="KW-0521">NADP</keyword>
<name>A0A165PG17_9AGAM</name>
<dbReference type="InterPro" id="IPR002347">
    <property type="entry name" value="SDR_fam"/>
</dbReference>
<comment type="similarity">
    <text evidence="1">Belongs to the short-chain dehydrogenases/reductases (SDR) family.</text>
</comment>
<dbReference type="SUPFAM" id="SSF51735">
    <property type="entry name" value="NAD(P)-binding Rossmann-fold domains"/>
    <property type="match status" value="1"/>
</dbReference>
<reference evidence="5 6" key="1">
    <citation type="journal article" date="2016" name="Mol. Biol. Evol.">
        <title>Comparative Genomics of Early-Diverging Mushroom-Forming Fungi Provides Insights into the Origins of Lignocellulose Decay Capabilities.</title>
        <authorList>
            <person name="Nagy L.G."/>
            <person name="Riley R."/>
            <person name="Tritt A."/>
            <person name="Adam C."/>
            <person name="Daum C."/>
            <person name="Floudas D."/>
            <person name="Sun H."/>
            <person name="Yadav J.S."/>
            <person name="Pangilinan J."/>
            <person name="Larsson K.H."/>
            <person name="Matsuura K."/>
            <person name="Barry K."/>
            <person name="Labutti K."/>
            <person name="Kuo R."/>
            <person name="Ohm R.A."/>
            <person name="Bhattacharya S.S."/>
            <person name="Shirouzu T."/>
            <person name="Yoshinaga Y."/>
            <person name="Martin F.M."/>
            <person name="Grigoriev I.V."/>
            <person name="Hibbett D.S."/>
        </authorList>
    </citation>
    <scope>NUCLEOTIDE SEQUENCE [LARGE SCALE GENOMIC DNA]</scope>
    <source>
        <strain evidence="5 6">HHB14362 ss-1</strain>
    </source>
</reference>
<keyword evidence="3" id="KW-0560">Oxidoreductase</keyword>